<dbReference type="Pfam" id="PF12937">
    <property type="entry name" value="F-box-like"/>
    <property type="match status" value="1"/>
</dbReference>
<dbReference type="AlphaFoldDB" id="A0A0N4ZXC2"/>
<organism evidence="3 4">
    <name type="scientific">Parastrongyloides trichosuri</name>
    <name type="common">Possum-specific nematode worm</name>
    <dbReference type="NCBI Taxonomy" id="131310"/>
    <lineage>
        <taxon>Eukaryota</taxon>
        <taxon>Metazoa</taxon>
        <taxon>Ecdysozoa</taxon>
        <taxon>Nematoda</taxon>
        <taxon>Chromadorea</taxon>
        <taxon>Rhabditida</taxon>
        <taxon>Tylenchina</taxon>
        <taxon>Panagrolaimomorpha</taxon>
        <taxon>Strongyloidoidea</taxon>
        <taxon>Strongyloididae</taxon>
        <taxon>Parastrongyloides</taxon>
    </lineage>
</organism>
<dbReference type="CDD" id="cd09917">
    <property type="entry name" value="F-box_SF"/>
    <property type="match status" value="1"/>
</dbReference>
<protein>
    <submittedName>
        <fullName evidence="4">F-box domain-containing protein</fullName>
    </submittedName>
</protein>
<reference evidence="4" key="1">
    <citation type="submission" date="2017-02" db="UniProtKB">
        <authorList>
            <consortium name="WormBaseParasite"/>
        </authorList>
    </citation>
    <scope>IDENTIFICATION</scope>
</reference>
<dbReference type="InterPro" id="IPR001810">
    <property type="entry name" value="F-box_dom"/>
</dbReference>
<keyword evidence="3" id="KW-1185">Reference proteome</keyword>
<dbReference type="PROSITE" id="PS50181">
    <property type="entry name" value="FBOX"/>
    <property type="match status" value="1"/>
</dbReference>
<evidence type="ECO:0000259" key="2">
    <source>
        <dbReference type="PROSITE" id="PS50181"/>
    </source>
</evidence>
<evidence type="ECO:0000313" key="4">
    <source>
        <dbReference type="WBParaSite" id="PTRK_0001333600.1"/>
    </source>
</evidence>
<dbReference type="InterPro" id="IPR036047">
    <property type="entry name" value="F-box-like_dom_sf"/>
</dbReference>
<dbReference type="SMART" id="SM00256">
    <property type="entry name" value="FBOX"/>
    <property type="match status" value="1"/>
</dbReference>
<dbReference type="Gene3D" id="1.20.1280.50">
    <property type="match status" value="1"/>
</dbReference>
<proteinExistence type="predicted"/>
<sequence>MSLLDLPNEINIKILSYLKVPDLNSMTRVSKLFYNLVHKNMLKMDHYILNEIDLLGSYCRGGDEFFTISLHLVKYRTGDHEHKVVRLKSTENIEMLPYVLKRCGNQEVKKIFIRINENREIFNILNSQFMKKLSVQKLSVTMPDCQCLEGFLKFLSKFKRIELLDIDNLFFLSEMPKVEELLPVIDNVLQIQYRTYYGYVPTVKELCQYFRNCSILERMELHVHYGRCFFDDEISKIDKEINLCEMNFDYITLYFGDHVRMTYENFKNTYLKDTAYEYSSIPSYDDNMLSISSIKKCNRCEKLHNFDLIIKFEELDGSESEDITSDEVDMSDLYTEESDSDDATIELSESESMDYD</sequence>
<accession>A0A0N4ZXC2</accession>
<feature type="domain" description="F-box" evidence="2">
    <location>
        <begin position="1"/>
        <end position="46"/>
    </location>
</feature>
<dbReference type="Proteomes" id="UP000038045">
    <property type="component" value="Unplaced"/>
</dbReference>
<evidence type="ECO:0000256" key="1">
    <source>
        <dbReference type="SAM" id="MobiDB-lite"/>
    </source>
</evidence>
<dbReference type="SUPFAM" id="SSF81383">
    <property type="entry name" value="F-box domain"/>
    <property type="match status" value="1"/>
</dbReference>
<dbReference type="WBParaSite" id="PTRK_0001333600.1">
    <property type="protein sequence ID" value="PTRK_0001333600.1"/>
    <property type="gene ID" value="PTRK_0001333600"/>
</dbReference>
<evidence type="ECO:0000313" key="3">
    <source>
        <dbReference type="Proteomes" id="UP000038045"/>
    </source>
</evidence>
<feature type="region of interest" description="Disordered" evidence="1">
    <location>
        <begin position="320"/>
        <end position="356"/>
    </location>
</feature>
<name>A0A0N4ZXC2_PARTI</name>